<feature type="transmembrane region" description="Helical" evidence="5">
    <location>
        <begin position="131"/>
        <end position="150"/>
    </location>
</feature>
<dbReference type="GO" id="GO:0004252">
    <property type="term" value="F:serine-type endopeptidase activity"/>
    <property type="evidence" value="ECO:0007669"/>
    <property type="project" value="InterPro"/>
</dbReference>
<dbReference type="InterPro" id="IPR022764">
    <property type="entry name" value="Peptidase_S54_rhomboid_dom"/>
</dbReference>
<name>A0A151Y1F5_9GAMM</name>
<evidence type="ECO:0000256" key="5">
    <source>
        <dbReference type="SAM" id="Phobius"/>
    </source>
</evidence>
<keyword evidence="2 5" id="KW-0812">Transmembrane</keyword>
<evidence type="ECO:0000256" key="2">
    <source>
        <dbReference type="ARBA" id="ARBA00022692"/>
    </source>
</evidence>
<evidence type="ECO:0000256" key="1">
    <source>
        <dbReference type="ARBA" id="ARBA00004141"/>
    </source>
</evidence>
<dbReference type="Proteomes" id="UP000076276">
    <property type="component" value="Unassembled WGS sequence"/>
</dbReference>
<dbReference type="NCBIfam" id="TIGR03902">
    <property type="entry name" value="rhom_GG_sort"/>
    <property type="match status" value="1"/>
</dbReference>
<dbReference type="GO" id="GO:0016020">
    <property type="term" value="C:membrane"/>
    <property type="evidence" value="ECO:0007669"/>
    <property type="project" value="UniProtKB-SubCell"/>
</dbReference>
<evidence type="ECO:0000313" key="8">
    <source>
        <dbReference type="Proteomes" id="UP000076276"/>
    </source>
</evidence>
<feature type="domain" description="Peptidase S54 rhomboid" evidence="6">
    <location>
        <begin position="40"/>
        <end position="178"/>
    </location>
</feature>
<sequence length="194" mass="22277">MKDHHLTRKIIFLAAVFSICACLQVFKEYFFYIHALLFAEPWRLWTGHWVHVGWIHYFLNMLAFMCLPFIFPRASVWHFTALLLVLPPLISLSFYYFLPDIDAYAGLSGVLHGAYAAVACVHLIYKRERNFAALVLFLILSKLIWENTVGSMGTAQLIGSPILVEAHLLGVIWGIGTASAYLLIEHFTDRYMHE</sequence>
<dbReference type="STRING" id="1806892.AZH43_13565"/>
<proteinExistence type="predicted"/>
<feature type="transmembrane region" description="Helical" evidence="5">
    <location>
        <begin position="79"/>
        <end position="98"/>
    </location>
</feature>
<evidence type="ECO:0000256" key="4">
    <source>
        <dbReference type="ARBA" id="ARBA00023136"/>
    </source>
</evidence>
<comment type="caution">
    <text evidence="7">The sequence shown here is derived from an EMBL/GenBank/DDBJ whole genome shotgun (WGS) entry which is preliminary data.</text>
</comment>
<comment type="subcellular location">
    <subcellularLocation>
        <location evidence="1">Membrane</location>
        <topology evidence="1">Multi-pass membrane protein</topology>
    </subcellularLocation>
</comment>
<gene>
    <name evidence="7" type="ORF">AZH43_13565</name>
</gene>
<dbReference type="RefSeq" id="WP_067669361.1">
    <property type="nucleotide sequence ID" value="NZ_CBCSIK010000004.1"/>
</dbReference>
<protein>
    <submittedName>
        <fullName evidence="7">Rhombosortase</fullName>
    </submittedName>
</protein>
<dbReference type="AlphaFoldDB" id="A0A151Y1F5"/>
<organism evidence="7 8">
    <name type="scientific">Acinetobacter pragensis</name>
    <dbReference type="NCBI Taxonomy" id="1806892"/>
    <lineage>
        <taxon>Bacteria</taxon>
        <taxon>Pseudomonadati</taxon>
        <taxon>Pseudomonadota</taxon>
        <taxon>Gammaproteobacteria</taxon>
        <taxon>Moraxellales</taxon>
        <taxon>Moraxellaceae</taxon>
        <taxon>Acinetobacter</taxon>
    </lineage>
</organism>
<dbReference type="Pfam" id="PF01694">
    <property type="entry name" value="Rhomboid"/>
    <property type="match status" value="1"/>
</dbReference>
<feature type="transmembrane region" description="Helical" evidence="5">
    <location>
        <begin position="162"/>
        <end position="184"/>
    </location>
</feature>
<feature type="transmembrane region" description="Helical" evidence="5">
    <location>
        <begin position="104"/>
        <end position="124"/>
    </location>
</feature>
<feature type="transmembrane region" description="Helical" evidence="5">
    <location>
        <begin position="54"/>
        <end position="72"/>
    </location>
</feature>
<dbReference type="SUPFAM" id="SSF144091">
    <property type="entry name" value="Rhomboid-like"/>
    <property type="match status" value="1"/>
</dbReference>
<evidence type="ECO:0000256" key="3">
    <source>
        <dbReference type="ARBA" id="ARBA00022989"/>
    </source>
</evidence>
<dbReference type="Gene3D" id="1.20.1540.10">
    <property type="entry name" value="Rhomboid-like"/>
    <property type="match status" value="1"/>
</dbReference>
<keyword evidence="8" id="KW-1185">Reference proteome</keyword>
<dbReference type="PROSITE" id="PS51257">
    <property type="entry name" value="PROKAR_LIPOPROTEIN"/>
    <property type="match status" value="1"/>
</dbReference>
<evidence type="ECO:0000313" key="7">
    <source>
        <dbReference type="EMBL" id="KYQ71847.1"/>
    </source>
</evidence>
<evidence type="ECO:0000259" key="6">
    <source>
        <dbReference type="Pfam" id="PF01694"/>
    </source>
</evidence>
<dbReference type="OrthoDB" id="196054at2"/>
<keyword evidence="4 5" id="KW-0472">Membrane</keyword>
<keyword evidence="3 5" id="KW-1133">Transmembrane helix</keyword>
<reference evidence="7 8" key="1">
    <citation type="submission" date="2016-03" db="EMBL/GenBank/DDBJ databases">
        <title>Acinetobacter genomospecies 28 strain ANC 4149.</title>
        <authorList>
            <person name="Radolfova-Krizova L."/>
            <person name="Nemec A."/>
        </authorList>
    </citation>
    <scope>NUCLEOTIDE SEQUENCE [LARGE SCALE GENOMIC DNA]</scope>
    <source>
        <strain evidence="7 8">ANC 4149</strain>
    </source>
</reference>
<dbReference type="InterPro" id="IPR035952">
    <property type="entry name" value="Rhomboid-like_sf"/>
</dbReference>
<accession>A0A151Y1F5</accession>
<dbReference type="EMBL" id="LUAW01000022">
    <property type="protein sequence ID" value="KYQ71847.1"/>
    <property type="molecule type" value="Genomic_DNA"/>
</dbReference>
<feature type="transmembrane region" description="Helical" evidence="5">
    <location>
        <begin position="12"/>
        <end position="34"/>
    </location>
</feature>
<dbReference type="InterPro" id="IPR023826">
    <property type="entry name" value="Rhom-like_SP_proteobac"/>
</dbReference>